<feature type="region of interest" description="Disordered" evidence="1">
    <location>
        <begin position="1"/>
        <end position="46"/>
    </location>
</feature>
<protein>
    <submittedName>
        <fullName evidence="3">Uncharacterized protein</fullName>
    </submittedName>
</protein>
<proteinExistence type="predicted"/>
<evidence type="ECO:0000313" key="3">
    <source>
        <dbReference type="EMBL" id="KAJ7667360.1"/>
    </source>
</evidence>
<dbReference type="AlphaFoldDB" id="A0AAD7CWJ2"/>
<feature type="region of interest" description="Disordered" evidence="1">
    <location>
        <begin position="236"/>
        <end position="271"/>
    </location>
</feature>
<keyword evidence="2" id="KW-1133">Transmembrane helix</keyword>
<evidence type="ECO:0000256" key="1">
    <source>
        <dbReference type="SAM" id="MobiDB-lite"/>
    </source>
</evidence>
<feature type="transmembrane region" description="Helical" evidence="2">
    <location>
        <begin position="169"/>
        <end position="188"/>
    </location>
</feature>
<reference evidence="3" key="1">
    <citation type="submission" date="2023-03" db="EMBL/GenBank/DDBJ databases">
        <title>Massive genome expansion in bonnet fungi (Mycena s.s.) driven by repeated elements and novel gene families across ecological guilds.</title>
        <authorList>
            <consortium name="Lawrence Berkeley National Laboratory"/>
            <person name="Harder C.B."/>
            <person name="Miyauchi S."/>
            <person name="Viragh M."/>
            <person name="Kuo A."/>
            <person name="Thoen E."/>
            <person name="Andreopoulos B."/>
            <person name="Lu D."/>
            <person name="Skrede I."/>
            <person name="Drula E."/>
            <person name="Henrissat B."/>
            <person name="Morin E."/>
            <person name="Kohler A."/>
            <person name="Barry K."/>
            <person name="LaButti K."/>
            <person name="Morin E."/>
            <person name="Salamov A."/>
            <person name="Lipzen A."/>
            <person name="Mereny Z."/>
            <person name="Hegedus B."/>
            <person name="Baldrian P."/>
            <person name="Stursova M."/>
            <person name="Weitz H."/>
            <person name="Taylor A."/>
            <person name="Grigoriev I.V."/>
            <person name="Nagy L.G."/>
            <person name="Martin F."/>
            <person name="Kauserud H."/>
        </authorList>
    </citation>
    <scope>NUCLEOTIDE SEQUENCE</scope>
    <source>
        <strain evidence="3">CBHHK067</strain>
    </source>
</reference>
<feature type="compositionally biased region" description="Low complexity" evidence="1">
    <location>
        <begin position="18"/>
        <end position="31"/>
    </location>
</feature>
<keyword evidence="2" id="KW-0472">Membrane</keyword>
<feature type="compositionally biased region" description="Low complexity" evidence="1">
    <location>
        <begin position="240"/>
        <end position="271"/>
    </location>
</feature>
<evidence type="ECO:0000256" key="2">
    <source>
        <dbReference type="SAM" id="Phobius"/>
    </source>
</evidence>
<keyword evidence="2" id="KW-0812">Transmembrane</keyword>
<keyword evidence="4" id="KW-1185">Reference proteome</keyword>
<accession>A0AAD7CWJ2</accession>
<comment type="caution">
    <text evidence="3">The sequence shown here is derived from an EMBL/GenBank/DDBJ whole genome shotgun (WGS) entry which is preliminary data.</text>
</comment>
<dbReference type="EMBL" id="JARKIE010000201">
    <property type="protein sequence ID" value="KAJ7667360.1"/>
    <property type="molecule type" value="Genomic_DNA"/>
</dbReference>
<dbReference type="Proteomes" id="UP001221757">
    <property type="component" value="Unassembled WGS sequence"/>
</dbReference>
<feature type="transmembrane region" description="Helical" evidence="2">
    <location>
        <begin position="128"/>
        <end position="148"/>
    </location>
</feature>
<feature type="transmembrane region" description="Helical" evidence="2">
    <location>
        <begin position="194"/>
        <end position="215"/>
    </location>
</feature>
<sequence length="324" mass="34849">MRHISLHSAPLPRPQYGPPLATSSPSSLPSPSVAPPPSFSHPASPFTSPRTAIAAGTQLRVCRAWGCTSAASVWMRRRGVPVLLLTETKGDGVGASVSSPVPPLRCATHSLFPPPVFPSSAPLHPPSFPVPFVAVLPPLSLVLMLRGVERRPRRRRQTCTRITLPSRPLARIVPLFSLVLHPLSLLAFPVLLFLVALPFSVLVLPIFLLGVSTLYPRLRSNTRCASSSTCSPSRRRCRATRTASSSPSSTTSYFTTTSSSSTASPSLAPTRPALAPDIYPDARSLTRHVHPPLTTRRFAAASPWALTASPWTALQVGRLRQLRV</sequence>
<name>A0AAD7CWJ2_MYCRO</name>
<organism evidence="3 4">
    <name type="scientific">Mycena rosella</name>
    <name type="common">Pink bonnet</name>
    <name type="synonym">Agaricus rosellus</name>
    <dbReference type="NCBI Taxonomy" id="1033263"/>
    <lineage>
        <taxon>Eukaryota</taxon>
        <taxon>Fungi</taxon>
        <taxon>Dikarya</taxon>
        <taxon>Basidiomycota</taxon>
        <taxon>Agaricomycotina</taxon>
        <taxon>Agaricomycetes</taxon>
        <taxon>Agaricomycetidae</taxon>
        <taxon>Agaricales</taxon>
        <taxon>Marasmiineae</taxon>
        <taxon>Mycenaceae</taxon>
        <taxon>Mycena</taxon>
    </lineage>
</organism>
<gene>
    <name evidence="3" type="ORF">B0H17DRAFT_1210258</name>
</gene>
<evidence type="ECO:0000313" key="4">
    <source>
        <dbReference type="Proteomes" id="UP001221757"/>
    </source>
</evidence>